<dbReference type="Gene3D" id="3.40.50.300">
    <property type="entry name" value="P-loop containing nucleotide triphosphate hydrolases"/>
    <property type="match status" value="2"/>
</dbReference>
<feature type="region of interest" description="Disordered" evidence="7">
    <location>
        <begin position="222"/>
        <end position="246"/>
    </location>
</feature>
<dbReference type="SMART" id="SM00487">
    <property type="entry name" value="DEXDc"/>
    <property type="match status" value="1"/>
</dbReference>
<dbReference type="CDD" id="cd00593">
    <property type="entry name" value="RIBOc"/>
    <property type="match status" value="2"/>
</dbReference>
<feature type="domain" description="Helicase C-terminal" evidence="10">
    <location>
        <begin position="362"/>
        <end position="542"/>
    </location>
</feature>
<dbReference type="EMBL" id="NBII01000010">
    <property type="protein sequence ID" value="PAV15193.1"/>
    <property type="molecule type" value="Genomic_DNA"/>
</dbReference>
<dbReference type="PANTHER" id="PTHR14950">
    <property type="entry name" value="DICER-RELATED"/>
    <property type="match status" value="1"/>
</dbReference>
<dbReference type="PROSITE" id="PS50142">
    <property type="entry name" value="RNASE_3_2"/>
    <property type="match status" value="2"/>
</dbReference>
<proteinExistence type="inferred from homology"/>
<dbReference type="Pfam" id="PF03368">
    <property type="entry name" value="Dicer_dimer"/>
    <property type="match status" value="1"/>
</dbReference>
<dbReference type="SUPFAM" id="SSF52540">
    <property type="entry name" value="P-loop containing nucleoside triphosphate hydrolases"/>
    <property type="match status" value="1"/>
</dbReference>
<dbReference type="InterPro" id="IPR027417">
    <property type="entry name" value="P-loop_NTPase"/>
</dbReference>
<dbReference type="InterPro" id="IPR036389">
    <property type="entry name" value="RNase_III_sf"/>
</dbReference>
<dbReference type="PROSITE" id="PS51192">
    <property type="entry name" value="HELICASE_ATP_BIND_1"/>
    <property type="match status" value="1"/>
</dbReference>
<keyword evidence="6" id="KW-0694">RNA-binding</keyword>
<keyword evidence="3 12" id="KW-0378">Hydrolase</keyword>
<dbReference type="Pfam" id="PF00636">
    <property type="entry name" value="Ribonuclease_3"/>
    <property type="match status" value="2"/>
</dbReference>
<evidence type="ECO:0000256" key="1">
    <source>
        <dbReference type="ARBA" id="ARBA00022737"/>
    </source>
</evidence>
<dbReference type="GO" id="GO:0004386">
    <property type="term" value="F:helicase activity"/>
    <property type="evidence" value="ECO:0007669"/>
    <property type="project" value="UniProtKB-KW"/>
</dbReference>
<dbReference type="InterPro" id="IPR011545">
    <property type="entry name" value="DEAD/DEAH_box_helicase_dom"/>
</dbReference>
<dbReference type="InterPro" id="IPR038248">
    <property type="entry name" value="Dicer_dimer_sf"/>
</dbReference>
<dbReference type="GO" id="GO:0003723">
    <property type="term" value="F:RNA binding"/>
    <property type="evidence" value="ECO:0007669"/>
    <property type="project" value="UniProtKB-UniRule"/>
</dbReference>
<reference evidence="12 13" key="1">
    <citation type="journal article" date="2017" name="Mol. Ecol.">
        <title>Comparative and population genomic landscape of Phellinus noxius: A hypervariable fungus causing root rot in trees.</title>
        <authorList>
            <person name="Chung C.L."/>
            <person name="Lee T.J."/>
            <person name="Akiba M."/>
            <person name="Lee H.H."/>
            <person name="Kuo T.H."/>
            <person name="Liu D."/>
            <person name="Ke H.M."/>
            <person name="Yokoi T."/>
            <person name="Roa M.B."/>
            <person name="Lu M.J."/>
            <person name="Chang Y.Y."/>
            <person name="Ann P.J."/>
            <person name="Tsai J.N."/>
            <person name="Chen C.Y."/>
            <person name="Tzean S.S."/>
            <person name="Ota Y."/>
            <person name="Hattori T."/>
            <person name="Sahashi N."/>
            <person name="Liou R.F."/>
            <person name="Kikuchi T."/>
            <person name="Tsai I.J."/>
        </authorList>
    </citation>
    <scope>NUCLEOTIDE SEQUENCE [LARGE SCALE GENOMIC DNA]</scope>
    <source>
        <strain evidence="12 13">FFPRI411160</strain>
    </source>
</reference>
<dbReference type="OrthoDB" id="416741at2759"/>
<dbReference type="Gene3D" id="1.10.1520.10">
    <property type="entry name" value="Ribonuclease III domain"/>
    <property type="match status" value="2"/>
</dbReference>
<dbReference type="GO" id="GO:0005737">
    <property type="term" value="C:cytoplasm"/>
    <property type="evidence" value="ECO:0007669"/>
    <property type="project" value="TreeGrafter"/>
</dbReference>
<evidence type="ECO:0000256" key="7">
    <source>
        <dbReference type="SAM" id="MobiDB-lite"/>
    </source>
</evidence>
<dbReference type="InterPro" id="IPR005034">
    <property type="entry name" value="Dicer_dimerisation"/>
</dbReference>
<sequence length="1452" mass="165005">MDATNDPPTLPESRSYQLEMFRESLTRNTIISMGTGTGKTHVAILRMKHEAEHEPKKISWYLAPTVYLCKQQYENIRKAVPCNMVLIDGSKYPERWASSEVWQSVKSSYRAVVSTPQVLLDALGHSFIKLGEDIGLLVFDEAHNATGNHPYSLIMNVHYRELRERKGTYPSLPGERPWVLGLSATASEETEKALYSVIVAPKDTREDHANFDCRPEVEYLDFEKVDPPQDSSPSDISSQESLSREYQIQEPSNINILRKFVESKKNVIQDQDAKDKFVKNRLDEFYKLAQSIYGSIGPWAADWYISKVFEKLKGSGNNFNPYCRVNEEDKDHLVKTMQSLPFVDISYDPESIEKGLSKKTSCLIDCLLKHHEKWRSQDDFFSGMIFVKERTTAVILTEVLKNHPKTRRFFTAGTVIGQNGGSRKGKILNMSSEFLIEEGAKVLQDFNESTKNLIVTTAVCEEGIDIQACCCVIRWDPPDNYISYRQSKGRARRKGSSLIMMVRTSDKDETEKKVTKWEEEERRNNSRLLAYREAPEDYKDQSLKYVVPTTGATLDLRAAITNLDAFCKTLPAFSSSEDVRPIYEISQEDQAESATLYRATLILPRLLPPNLRTFSTKQSYPSKKSARRHVAFKAFIALHHSDLLNDNLLPVGDQFKPTESQEVQALLKDVEKCEGIASVRKLMNPWCPTGKDTDRQGDSVWFTNNLKVESIGSYTLYTHQKLPCISPEEGKIYDSGSLPRSFSVSPGEQVPLSSTDLKEAREFTRRLLSVFYGTRMKWDDTNYAYLISPPSDTSVDKVWATRRSWVEDLALQTTPANARDWVTATASDFGVHFVYPSDISYIISGNNIFKFDKWIHKQLPEKKEEEFLKKCKHLGEEGVQYPLLQVHSSQLRLNYLLPRKEGLAENSKVKVVHPKLVKVALDEERNLKLSLFLPSILSAIGIRTIASRIPERFLSKISDIQLLQEALTSRAANAPYSYERLEVLGDTTLKFVTSIHLLAAHPTWPEGYLTKRKDHSVSNAYLAATSIKNGLYRYIVRCPFSVRKWKPDYWESPEAPCSDTNGVLEKSAKTDADGDKGKEVKEVDTRNSSENLSTKTLADVVESLIGTSFRVGSYDNAIACAEALSIDIGCSWRTLSENITIIRSKTASLSRSEIPQSLKDAEQFLGYTFENKAFLIQALMHSSSQAALHCVSYERMEFLGDALLDSIVVKELYESPRNFPPREIHLRKSALVNTHFLAISALLPFVADTKTPEVLVDGQVKIEFEPPNPLRLATCLMHSSIFLSNELVKVIERYESRHDEIEKLLFTGSRYPWAELSRLQSPKFLSDIIESIIGAVYLDSNGSIEKVKNVLGRLGIMRLLDRMVSADVEILHPVSRLMEWASKHGYRDKIRLEVKKGKDDTFTRWVVTCTLWMEDEEILSISEPYMSKASGEEVRLRVAEDAYEILMKKYSN</sequence>
<evidence type="ECO:0000313" key="13">
    <source>
        <dbReference type="Proteomes" id="UP000217199"/>
    </source>
</evidence>
<name>A0A286U6J5_9AGAM</name>
<dbReference type="STRING" id="2282107.A0A286U6J5"/>
<comment type="caution">
    <text evidence="12">The sequence shown here is derived from an EMBL/GenBank/DDBJ whole genome shotgun (WGS) entry which is preliminary data.</text>
</comment>
<dbReference type="InterPro" id="IPR014001">
    <property type="entry name" value="Helicase_ATP-bd"/>
</dbReference>
<dbReference type="GO" id="GO:0005634">
    <property type="term" value="C:nucleus"/>
    <property type="evidence" value="ECO:0007669"/>
    <property type="project" value="TreeGrafter"/>
</dbReference>
<evidence type="ECO:0000313" key="12">
    <source>
        <dbReference type="EMBL" id="PAV15193.1"/>
    </source>
</evidence>
<dbReference type="SUPFAM" id="SSF69065">
    <property type="entry name" value="RNase III domain-like"/>
    <property type="match status" value="2"/>
</dbReference>
<dbReference type="Gene3D" id="3.30.160.380">
    <property type="entry name" value="Dicer dimerisation domain"/>
    <property type="match status" value="1"/>
</dbReference>
<evidence type="ECO:0000259" key="9">
    <source>
        <dbReference type="PROSITE" id="PS51192"/>
    </source>
</evidence>
<evidence type="ECO:0000259" key="8">
    <source>
        <dbReference type="PROSITE" id="PS50142"/>
    </source>
</evidence>
<dbReference type="Proteomes" id="UP000217199">
    <property type="component" value="Unassembled WGS sequence"/>
</dbReference>
<organism evidence="12 13">
    <name type="scientific">Pyrrhoderma noxium</name>
    <dbReference type="NCBI Taxonomy" id="2282107"/>
    <lineage>
        <taxon>Eukaryota</taxon>
        <taxon>Fungi</taxon>
        <taxon>Dikarya</taxon>
        <taxon>Basidiomycota</taxon>
        <taxon>Agaricomycotina</taxon>
        <taxon>Agaricomycetes</taxon>
        <taxon>Hymenochaetales</taxon>
        <taxon>Hymenochaetaceae</taxon>
        <taxon>Pyrrhoderma</taxon>
    </lineage>
</organism>
<dbReference type="PROSITE" id="PS51327">
    <property type="entry name" value="DICER_DSRBF"/>
    <property type="match status" value="1"/>
</dbReference>
<comment type="similarity">
    <text evidence="6">Belongs to the helicase family. Dicer subfamily.</text>
</comment>
<dbReference type="InterPro" id="IPR000999">
    <property type="entry name" value="RNase_III_dom"/>
</dbReference>
<keyword evidence="13" id="KW-1185">Reference proteome</keyword>
<dbReference type="InterPro" id="IPR001650">
    <property type="entry name" value="Helicase_C-like"/>
</dbReference>
<feature type="domain" description="RNase III" evidence="8">
    <location>
        <begin position="946"/>
        <end position="1113"/>
    </location>
</feature>
<dbReference type="SMART" id="SM00490">
    <property type="entry name" value="HELICc"/>
    <property type="match status" value="1"/>
</dbReference>
<keyword evidence="5" id="KW-0067">ATP-binding</keyword>
<dbReference type="SMART" id="SM00535">
    <property type="entry name" value="RIBOc"/>
    <property type="match status" value="2"/>
</dbReference>
<evidence type="ECO:0000259" key="11">
    <source>
        <dbReference type="PROSITE" id="PS51327"/>
    </source>
</evidence>
<protein>
    <submittedName>
        <fullName evidence="12">P-loop containing nucleoside triphosphate hydrolase</fullName>
    </submittedName>
</protein>
<evidence type="ECO:0000256" key="6">
    <source>
        <dbReference type="PROSITE-ProRule" id="PRU00657"/>
    </source>
</evidence>
<feature type="domain" description="Helicase ATP-binding" evidence="9">
    <location>
        <begin position="20"/>
        <end position="204"/>
    </location>
</feature>
<feature type="compositionally biased region" description="Low complexity" evidence="7">
    <location>
        <begin position="228"/>
        <end position="241"/>
    </location>
</feature>
<dbReference type="InParanoid" id="A0A286U6J5"/>
<keyword evidence="1" id="KW-0677">Repeat</keyword>
<evidence type="ECO:0000256" key="2">
    <source>
        <dbReference type="ARBA" id="ARBA00022741"/>
    </source>
</evidence>
<dbReference type="GO" id="GO:0004525">
    <property type="term" value="F:ribonuclease III activity"/>
    <property type="evidence" value="ECO:0007669"/>
    <property type="project" value="InterPro"/>
</dbReference>
<dbReference type="Pfam" id="PF00271">
    <property type="entry name" value="Helicase_C"/>
    <property type="match status" value="1"/>
</dbReference>
<dbReference type="GO" id="GO:0005524">
    <property type="term" value="F:ATP binding"/>
    <property type="evidence" value="ECO:0007669"/>
    <property type="project" value="UniProtKB-KW"/>
</dbReference>
<dbReference type="PROSITE" id="PS00517">
    <property type="entry name" value="RNASE_3_1"/>
    <property type="match status" value="1"/>
</dbReference>
<evidence type="ECO:0000256" key="5">
    <source>
        <dbReference type="ARBA" id="ARBA00022840"/>
    </source>
</evidence>
<gene>
    <name evidence="12" type="ORF">PNOK_0895400</name>
</gene>
<keyword evidence="2" id="KW-0547">Nucleotide-binding</keyword>
<dbReference type="GO" id="GO:0030422">
    <property type="term" value="P:siRNA processing"/>
    <property type="evidence" value="ECO:0007669"/>
    <property type="project" value="TreeGrafter"/>
</dbReference>
<dbReference type="PROSITE" id="PS51194">
    <property type="entry name" value="HELICASE_CTER"/>
    <property type="match status" value="1"/>
</dbReference>
<evidence type="ECO:0000256" key="3">
    <source>
        <dbReference type="ARBA" id="ARBA00022801"/>
    </source>
</evidence>
<accession>A0A286U6J5</accession>
<dbReference type="PANTHER" id="PTHR14950:SF37">
    <property type="entry name" value="ENDORIBONUCLEASE DICER"/>
    <property type="match status" value="1"/>
</dbReference>
<feature type="domain" description="Dicer dsRNA-binding fold" evidence="11">
    <location>
        <begin position="559"/>
        <end position="658"/>
    </location>
</feature>
<dbReference type="Pfam" id="PF00270">
    <property type="entry name" value="DEAD"/>
    <property type="match status" value="1"/>
</dbReference>
<keyword evidence="4" id="KW-0347">Helicase</keyword>
<feature type="domain" description="RNase III" evidence="8">
    <location>
        <begin position="1158"/>
        <end position="1341"/>
    </location>
</feature>
<evidence type="ECO:0000256" key="4">
    <source>
        <dbReference type="ARBA" id="ARBA00022806"/>
    </source>
</evidence>
<evidence type="ECO:0000259" key="10">
    <source>
        <dbReference type="PROSITE" id="PS51194"/>
    </source>
</evidence>